<dbReference type="PANTHER" id="PTHR11254">
    <property type="entry name" value="HECT DOMAIN UBIQUITIN-PROTEIN LIGASE"/>
    <property type="match status" value="1"/>
</dbReference>
<dbReference type="PROSITE" id="PS50237">
    <property type="entry name" value="HECT"/>
    <property type="match status" value="1"/>
</dbReference>
<dbReference type="Gene3D" id="3.30.2160.10">
    <property type="entry name" value="Hect, E3 ligase catalytic domain"/>
    <property type="match status" value="1"/>
</dbReference>
<comment type="catalytic activity">
    <reaction evidence="1">
        <text>S-ubiquitinyl-[E2 ubiquitin-conjugating enzyme]-L-cysteine + [acceptor protein]-L-lysine = [E2 ubiquitin-conjugating enzyme]-L-cysteine + N(6)-ubiquitinyl-[acceptor protein]-L-lysine.</text>
        <dbReference type="EC" id="2.3.2.26"/>
    </reaction>
</comment>
<comment type="subcellular location">
    <subcellularLocation>
        <location evidence="2">Nucleus</location>
    </subcellularLocation>
</comment>
<evidence type="ECO:0000256" key="3">
    <source>
        <dbReference type="ARBA" id="ARBA00004906"/>
    </source>
</evidence>
<evidence type="ECO:0000256" key="7">
    <source>
        <dbReference type="ARBA" id="ARBA00022786"/>
    </source>
</evidence>
<evidence type="ECO:0000256" key="11">
    <source>
        <dbReference type="PROSITE-ProRule" id="PRU00104"/>
    </source>
</evidence>
<evidence type="ECO:0000313" key="15">
    <source>
        <dbReference type="Proteomes" id="UP000007241"/>
    </source>
</evidence>
<keyword evidence="15" id="KW-1185">Reference proteome</keyword>
<dbReference type="OMA" id="RTTYQPN"/>
<evidence type="ECO:0000256" key="5">
    <source>
        <dbReference type="ARBA" id="ARBA00022448"/>
    </source>
</evidence>
<dbReference type="EC" id="2.3.2.26" evidence="4"/>
<keyword evidence="7 11" id="KW-0833">Ubl conjugation pathway</keyword>
<feature type="domain" description="HECT" evidence="13">
    <location>
        <begin position="163"/>
        <end position="499"/>
    </location>
</feature>
<evidence type="ECO:0000256" key="2">
    <source>
        <dbReference type="ARBA" id="ARBA00004123"/>
    </source>
</evidence>
<evidence type="ECO:0000256" key="1">
    <source>
        <dbReference type="ARBA" id="ARBA00000885"/>
    </source>
</evidence>
<dbReference type="FunFam" id="3.30.2160.10:FF:000001">
    <property type="entry name" value="E3 ubiquitin-protein ligase NEDD4-like"/>
    <property type="match status" value="1"/>
</dbReference>
<dbReference type="Gene3D" id="3.30.2410.10">
    <property type="entry name" value="Hect, E3 ligase catalytic domain"/>
    <property type="match status" value="1"/>
</dbReference>
<dbReference type="FunFam" id="3.30.2410.10:FF:000004">
    <property type="entry name" value="E3 ubiquitin-protein ligase HUWE1, variant"/>
    <property type="match status" value="1"/>
</dbReference>
<dbReference type="FunFam" id="3.90.1750.10:FF:000026">
    <property type="entry name" value="E3 ubiquitin-protein ligase HACE1"/>
    <property type="match status" value="1"/>
</dbReference>
<evidence type="ECO:0000256" key="12">
    <source>
        <dbReference type="SAM" id="SignalP"/>
    </source>
</evidence>
<dbReference type="GO" id="GO:0005634">
    <property type="term" value="C:nucleus"/>
    <property type="evidence" value="ECO:0007669"/>
    <property type="project" value="UniProtKB-SubCell"/>
</dbReference>
<dbReference type="HOGENOM" id="CLU_002173_9_4_1"/>
<protein>
    <recommendedName>
        <fullName evidence="4">HECT-type E3 ubiquitin transferase</fullName>
        <ecNumber evidence="4">2.3.2.26</ecNumber>
    </recommendedName>
</protein>
<dbReference type="Pfam" id="PF00632">
    <property type="entry name" value="HECT"/>
    <property type="match status" value="1"/>
</dbReference>
<dbReference type="SMART" id="SM00119">
    <property type="entry name" value="HECTc"/>
    <property type="match status" value="1"/>
</dbReference>
<organism evidence="14 15">
    <name type="scientific">Batrachochytrium dendrobatidis (strain JAM81 / FGSC 10211)</name>
    <name type="common">Frog chytrid fungus</name>
    <dbReference type="NCBI Taxonomy" id="684364"/>
    <lineage>
        <taxon>Eukaryota</taxon>
        <taxon>Fungi</taxon>
        <taxon>Fungi incertae sedis</taxon>
        <taxon>Chytridiomycota</taxon>
        <taxon>Chytridiomycota incertae sedis</taxon>
        <taxon>Chytridiomycetes</taxon>
        <taxon>Rhizophydiales</taxon>
        <taxon>Rhizophydiales incertae sedis</taxon>
        <taxon>Batrachochytrium</taxon>
    </lineage>
</organism>
<keyword evidence="9" id="KW-0539">Nucleus</keyword>
<dbReference type="Gene3D" id="3.90.1750.10">
    <property type="entry name" value="Hect, E3 ligase catalytic domains"/>
    <property type="match status" value="1"/>
</dbReference>
<evidence type="ECO:0000256" key="4">
    <source>
        <dbReference type="ARBA" id="ARBA00012485"/>
    </source>
</evidence>
<dbReference type="OrthoDB" id="8068875at2759"/>
<dbReference type="GO" id="GO:0061630">
    <property type="term" value="F:ubiquitin protein ligase activity"/>
    <property type="evidence" value="ECO:0007669"/>
    <property type="project" value="UniProtKB-EC"/>
</dbReference>
<name>F4PB66_BATDJ</name>
<evidence type="ECO:0000256" key="6">
    <source>
        <dbReference type="ARBA" id="ARBA00022679"/>
    </source>
</evidence>
<evidence type="ECO:0000256" key="9">
    <source>
        <dbReference type="ARBA" id="ARBA00023242"/>
    </source>
</evidence>
<comment type="similarity">
    <text evidence="10">Belongs to the UPL family. TOM1/PTR1 subfamily.</text>
</comment>
<dbReference type="RefSeq" id="XP_006681619.1">
    <property type="nucleotide sequence ID" value="XM_006681556.1"/>
</dbReference>
<keyword evidence="12" id="KW-0732">Signal</keyword>
<keyword evidence="8" id="KW-0509">mRNA transport</keyword>
<dbReference type="InterPro" id="IPR035983">
    <property type="entry name" value="Hect_E3_ubiquitin_ligase"/>
</dbReference>
<dbReference type="AlphaFoldDB" id="F4PB66"/>
<dbReference type="InterPro" id="IPR050409">
    <property type="entry name" value="E3_ubiq-protein_ligase"/>
</dbReference>
<dbReference type="PANTHER" id="PTHR11254:SF67">
    <property type="entry name" value="E3 UBIQUITIN-PROTEIN LIGASE HUWE1"/>
    <property type="match status" value="1"/>
</dbReference>
<sequence length="499" mass="56560">MHVATVLLPLIESFMVVSRPVVMAKKPTPTTGSNLVTSSSAGSLLLNLHTQSSTGALPAGGRLSVRQQSDVALIDRESFSVFTESHKKILNTMVRNNPSLMNGSFSLLVHNPKVLEFDNKRTFFTQQLHKKTNTHRDHYGSLPINVRRQYVFEDSFHQLSGRSGDELKYSKLAVRFHEEEGIDAGGVAREWFSVLARQMFNPDYALFRPSAADKVTYQPNRASGVNPDHLHYFKFVGCIIGKAIYDGRLLDAYFTRSFYKCILGIQVDYKDMEAIDPGFHKSLEWILQNDIEDVLDLTFSTEVDDFGRQRIIDLKPNGRNITVTDENKVEYVKLITEQRLVVAIKDQIHAFLAGFNQVIPADLVRIFNEQELELLISGMPDIDIDDWKNNTEYQNYTASSPQVQWFWRAVRSFSQEERAKLIQFATGTSKVPLEGFKALEGSTGVQKFQIHKEFSDVSRLPSAHTCFNQIDLPQYDSYEQLRSMLLTAISECGTGFGFA</sequence>
<dbReference type="FunFam" id="3.90.1750.10:FF:000003">
    <property type="entry name" value="E3 ubiquitin-protein ligase UPL1"/>
    <property type="match status" value="1"/>
</dbReference>
<proteinExistence type="inferred from homology"/>
<dbReference type="GO" id="GO:0051028">
    <property type="term" value="P:mRNA transport"/>
    <property type="evidence" value="ECO:0007669"/>
    <property type="project" value="UniProtKB-KW"/>
</dbReference>
<evidence type="ECO:0000259" key="13">
    <source>
        <dbReference type="PROSITE" id="PS50237"/>
    </source>
</evidence>
<feature type="active site" description="Glycyl thioester intermediate" evidence="11">
    <location>
        <position position="466"/>
    </location>
</feature>
<evidence type="ECO:0000256" key="8">
    <source>
        <dbReference type="ARBA" id="ARBA00022816"/>
    </source>
</evidence>
<keyword evidence="5" id="KW-0813">Transport</keyword>
<dbReference type="EMBL" id="GL882891">
    <property type="protein sequence ID" value="EGF77803.1"/>
    <property type="molecule type" value="Genomic_DNA"/>
</dbReference>
<dbReference type="Proteomes" id="UP000007241">
    <property type="component" value="Unassembled WGS sequence"/>
</dbReference>
<keyword evidence="6" id="KW-0808">Transferase</keyword>
<dbReference type="CDD" id="cd00078">
    <property type="entry name" value="HECTc"/>
    <property type="match status" value="1"/>
</dbReference>
<dbReference type="GeneID" id="18237230"/>
<dbReference type="InParanoid" id="F4PB66"/>
<gene>
    <name evidence="14" type="ORF">BATDEDRAFT_17756</name>
</gene>
<dbReference type="InterPro" id="IPR000569">
    <property type="entry name" value="HECT_dom"/>
</dbReference>
<comment type="pathway">
    <text evidence="3">Protein modification; protein ubiquitination.</text>
</comment>
<evidence type="ECO:0000313" key="14">
    <source>
        <dbReference type="EMBL" id="EGF77803.1"/>
    </source>
</evidence>
<evidence type="ECO:0000256" key="10">
    <source>
        <dbReference type="ARBA" id="ARBA00034494"/>
    </source>
</evidence>
<dbReference type="SUPFAM" id="SSF56204">
    <property type="entry name" value="Hect, E3 ligase catalytic domain"/>
    <property type="match status" value="1"/>
</dbReference>
<dbReference type="STRING" id="684364.F4PB66"/>
<feature type="signal peptide" evidence="12">
    <location>
        <begin position="1"/>
        <end position="24"/>
    </location>
</feature>
<reference evidence="14 15" key="1">
    <citation type="submission" date="2009-12" db="EMBL/GenBank/DDBJ databases">
        <title>The draft genome of Batrachochytrium dendrobatidis.</title>
        <authorList>
            <consortium name="US DOE Joint Genome Institute (JGI-PGF)"/>
            <person name="Kuo A."/>
            <person name="Salamov A."/>
            <person name="Schmutz J."/>
            <person name="Lucas S."/>
            <person name="Pitluck S."/>
            <person name="Rosenblum E."/>
            <person name="Stajich J."/>
            <person name="Eisen M."/>
            <person name="Grigoriev I.V."/>
        </authorList>
    </citation>
    <scope>NUCLEOTIDE SEQUENCE [LARGE SCALE GENOMIC DNA]</scope>
    <source>
        <strain evidence="15">JAM81 / FGSC 10211</strain>
    </source>
</reference>
<feature type="chain" id="PRO_5003319925" description="HECT-type E3 ubiquitin transferase" evidence="12">
    <location>
        <begin position="25"/>
        <end position="499"/>
    </location>
</feature>
<accession>F4PB66</accession>